<sequence length="45" mass="5148">MILANERGAWPALRIGRRHRRTARIDAAPRSMALDRRWAMPHAAA</sequence>
<dbReference type="EMBL" id="CM000833">
    <property type="protein sequence ID" value="EET05688.1"/>
    <property type="molecule type" value="Genomic_DNA"/>
</dbReference>
<proteinExistence type="predicted"/>
<organism evidence="1">
    <name type="scientific">Burkholderia pseudomallei 1710a</name>
    <dbReference type="NCBI Taxonomy" id="320371"/>
    <lineage>
        <taxon>Bacteria</taxon>
        <taxon>Pseudomonadati</taxon>
        <taxon>Pseudomonadota</taxon>
        <taxon>Betaproteobacteria</taxon>
        <taxon>Burkholderiales</taxon>
        <taxon>Burkholderiaceae</taxon>
        <taxon>Burkholderia</taxon>
        <taxon>pseudomallei group</taxon>
    </lineage>
</organism>
<reference evidence="1" key="1">
    <citation type="submission" date="2009-05" db="EMBL/GenBank/DDBJ databases">
        <authorList>
            <person name="Harkins D.M."/>
            <person name="DeShazer D."/>
            <person name="Woods D.E."/>
            <person name="Brinkac L.M."/>
            <person name="Brown K.A."/>
            <person name="Hung G.C."/>
            <person name="Tuanyok A."/>
            <person name="Zhang B."/>
            <person name="Nierman W.C."/>
        </authorList>
    </citation>
    <scope>NUCLEOTIDE SEQUENCE [LARGE SCALE GENOMIC DNA]</scope>
    <source>
        <strain evidence="1">1710a</strain>
    </source>
</reference>
<protein>
    <submittedName>
        <fullName evidence="1">Uncharacterized protein</fullName>
    </submittedName>
</protein>
<dbReference type="Proteomes" id="UP000001812">
    <property type="component" value="Chromosome II"/>
</dbReference>
<dbReference type="AlphaFoldDB" id="A0A0E1VXQ1"/>
<name>A0A0E1VXQ1_BURPE</name>
<accession>A0A0E1VXQ1</accession>
<gene>
    <name evidence="1" type="ORF">BURPS1710A_A1092</name>
</gene>
<dbReference type="HOGENOM" id="CLU_3197097_0_0_4"/>
<evidence type="ECO:0000313" key="1">
    <source>
        <dbReference type="EMBL" id="EET05688.1"/>
    </source>
</evidence>